<evidence type="ECO:0008006" key="4">
    <source>
        <dbReference type="Google" id="ProtNLM"/>
    </source>
</evidence>
<dbReference type="EMBL" id="JBGLYH010000007">
    <property type="protein sequence ID" value="MEZ7195931.1"/>
    <property type="molecule type" value="Genomic_DNA"/>
</dbReference>
<sequence>MQWIDVLAKGIIAGCAIGYLFSFTGMMSPGKAVALGGLAGCLASITFKNRQDDKKDK</sequence>
<protein>
    <recommendedName>
        <fullName evidence="4">XapX domain-containing protein</fullName>
    </recommendedName>
</protein>
<reference evidence="2 3" key="1">
    <citation type="submission" date="2024-08" db="EMBL/GenBank/DDBJ databases">
        <title>Sulfate-reducing bacteria isolated from formation water of the oil field in Kazakhstan and description of Pseudodesulfovibrio sp.</title>
        <authorList>
            <person name="Bidzhieva S.K."/>
            <person name="Tourova T.P."/>
            <person name="Grouzdev D.S."/>
            <person name="Beletsky A.V."/>
            <person name="Sokolova D.S."/>
            <person name="Samigullina S.R."/>
            <person name="Poltaraus A.B."/>
            <person name="Avtukh A.N."/>
            <person name="Tereshina V.M."/>
            <person name="Zhaparov N.S."/>
            <person name="Mardanov A.V."/>
            <person name="Nazina T.N."/>
        </authorList>
    </citation>
    <scope>NUCLEOTIDE SEQUENCE [LARGE SCALE GENOMIC DNA]</scope>
    <source>
        <strain evidence="2 3">9FUS</strain>
    </source>
</reference>
<comment type="caution">
    <text evidence="2">The sequence shown here is derived from an EMBL/GenBank/DDBJ whole genome shotgun (WGS) entry which is preliminary data.</text>
</comment>
<accession>A0ABV4JYZ7</accession>
<gene>
    <name evidence="2" type="ORF">AB6M95_04155</name>
</gene>
<keyword evidence="1" id="KW-0472">Membrane</keyword>
<organism evidence="2 3">
    <name type="scientific">Pseudodesulfovibrio karagichevae</name>
    <dbReference type="NCBI Taxonomy" id="3239305"/>
    <lineage>
        <taxon>Bacteria</taxon>
        <taxon>Pseudomonadati</taxon>
        <taxon>Thermodesulfobacteriota</taxon>
        <taxon>Desulfovibrionia</taxon>
        <taxon>Desulfovibrionales</taxon>
        <taxon>Desulfovibrionaceae</taxon>
    </lineage>
</organism>
<dbReference type="Proteomes" id="UP001568698">
    <property type="component" value="Unassembled WGS sequence"/>
</dbReference>
<keyword evidence="3" id="KW-1185">Reference proteome</keyword>
<name>A0ABV4JYZ7_9BACT</name>
<evidence type="ECO:0000313" key="3">
    <source>
        <dbReference type="Proteomes" id="UP001568698"/>
    </source>
</evidence>
<feature type="transmembrane region" description="Helical" evidence="1">
    <location>
        <begin position="7"/>
        <end position="26"/>
    </location>
</feature>
<keyword evidence="1" id="KW-0812">Transmembrane</keyword>
<keyword evidence="1" id="KW-1133">Transmembrane helix</keyword>
<evidence type="ECO:0000256" key="1">
    <source>
        <dbReference type="SAM" id="Phobius"/>
    </source>
</evidence>
<evidence type="ECO:0000313" key="2">
    <source>
        <dbReference type="EMBL" id="MEZ7195931.1"/>
    </source>
</evidence>
<dbReference type="RefSeq" id="WP_371385474.1">
    <property type="nucleotide sequence ID" value="NZ_JBGLYH010000007.1"/>
</dbReference>
<proteinExistence type="predicted"/>